<dbReference type="GO" id="GO:0006534">
    <property type="term" value="P:cysteine metabolic process"/>
    <property type="evidence" value="ECO:0007669"/>
    <property type="project" value="UniProtKB-UniRule"/>
</dbReference>
<dbReference type="InterPro" id="IPR020578">
    <property type="entry name" value="Aminotrans_V_PyrdxlP_BS"/>
</dbReference>
<dbReference type="InterPro" id="IPR000192">
    <property type="entry name" value="Aminotrans_V_dom"/>
</dbReference>
<dbReference type="PANTHER" id="PTHR43586">
    <property type="entry name" value="CYSTEINE DESULFURASE"/>
    <property type="match status" value="1"/>
</dbReference>
<evidence type="ECO:0000256" key="5">
    <source>
        <dbReference type="ARBA" id="ARBA00022898"/>
    </source>
</evidence>
<dbReference type="EC" id="2.8.1.7" evidence="3 8"/>
<evidence type="ECO:0000256" key="6">
    <source>
        <dbReference type="ARBA" id="ARBA00050776"/>
    </source>
</evidence>
<feature type="domain" description="Aminotransferase class V" evidence="9">
    <location>
        <begin position="29"/>
        <end position="397"/>
    </location>
</feature>
<dbReference type="InterPro" id="IPR015424">
    <property type="entry name" value="PyrdxlP-dep_Trfase"/>
</dbReference>
<evidence type="ECO:0000256" key="1">
    <source>
        <dbReference type="ARBA" id="ARBA00001933"/>
    </source>
</evidence>
<dbReference type="NCBIfam" id="TIGR01979">
    <property type="entry name" value="sufS"/>
    <property type="match status" value="1"/>
</dbReference>
<evidence type="ECO:0000256" key="3">
    <source>
        <dbReference type="ARBA" id="ARBA00012239"/>
    </source>
</evidence>
<dbReference type="Gene3D" id="3.40.640.10">
    <property type="entry name" value="Type I PLP-dependent aspartate aminotransferase-like (Major domain)"/>
    <property type="match status" value="1"/>
</dbReference>
<dbReference type="SUPFAM" id="SSF53383">
    <property type="entry name" value="PLP-dependent transferases"/>
    <property type="match status" value="1"/>
</dbReference>
<dbReference type="AlphaFoldDB" id="A0AAU6UCW2"/>
<dbReference type="PANTHER" id="PTHR43586:SF8">
    <property type="entry name" value="CYSTEINE DESULFURASE 1, CHLOROPLASTIC"/>
    <property type="match status" value="1"/>
</dbReference>
<accession>A0AAU6UCW2</accession>
<comment type="cofactor">
    <cofactor evidence="1 7">
        <name>pyridoxal 5'-phosphate</name>
        <dbReference type="ChEBI" id="CHEBI:597326"/>
    </cofactor>
</comment>
<dbReference type="InterPro" id="IPR015421">
    <property type="entry name" value="PyrdxlP-dep_Trfase_major"/>
</dbReference>
<evidence type="ECO:0000313" key="10">
    <source>
        <dbReference type="EMBL" id="XAG72112.1"/>
    </source>
</evidence>
<dbReference type="InterPro" id="IPR010970">
    <property type="entry name" value="Cys_dSase_SufS"/>
</dbReference>
<dbReference type="GO" id="GO:0030170">
    <property type="term" value="F:pyridoxal phosphate binding"/>
    <property type="evidence" value="ECO:0007669"/>
    <property type="project" value="UniProtKB-UniRule"/>
</dbReference>
<comment type="function">
    <text evidence="8">Catalyzes the removal of elemental sulfur and selenium atoms from L-cysteine, L-cystine, L-selenocysteine, and L-selenocystine to produce L-alanine.</text>
</comment>
<dbReference type="Pfam" id="PF00266">
    <property type="entry name" value="Aminotran_5"/>
    <property type="match status" value="1"/>
</dbReference>
<dbReference type="Gene3D" id="3.90.1150.10">
    <property type="entry name" value="Aspartate Aminotransferase, domain 1"/>
    <property type="match status" value="1"/>
</dbReference>
<evidence type="ECO:0000256" key="2">
    <source>
        <dbReference type="ARBA" id="ARBA00010447"/>
    </source>
</evidence>
<keyword evidence="5 8" id="KW-0663">Pyridoxal phosphate</keyword>
<evidence type="ECO:0000256" key="4">
    <source>
        <dbReference type="ARBA" id="ARBA00022679"/>
    </source>
</evidence>
<proteinExistence type="inferred from homology"/>
<gene>
    <name evidence="10" type="ORF">MRN42_08925</name>
</gene>
<sequence length="409" mass="44211">MVETSAFDVAAVRAQFPILNQNVEGKPLVYLDNAATTQKPMAVIEAITDFYTQCNANVHRGVHRLADQATQRYEHGRDVVANYIHAFDRSEVIWTSGTTESINIVAHGIAQRLQPGDQVLVTEMEHHANLVTWQQACLKSGAELVIAPIQNNGELNVEQFTSLLNSSTKLVAMPHISNALGTVNPIHALTAQAKEVGALVLIDGAQGIAHGGVNVADIGCDFYAFSGHKVFGPTGVGVLWGKAEVLQDWPVWQTGGEMIAKVTYQDATWGRLPNRLEAGTPNIAGVIGLAAAITWFSQFDLAAVQAHERALMERALQHASELEGFQLIGNANDKIGVLSFLLEGCHPADIGFILDKQGIAIRTGDHCAQPLMRRLGVPGTARASFSIYNTIEEIDALFIALKKAQQMLV</sequence>
<dbReference type="CDD" id="cd06453">
    <property type="entry name" value="SufS_like"/>
    <property type="match status" value="1"/>
</dbReference>
<organism evidence="10">
    <name type="scientific">bacterium 19NY04SH03</name>
    <dbReference type="NCBI Taxonomy" id="2920647"/>
    <lineage>
        <taxon>Bacteria</taxon>
    </lineage>
</organism>
<comment type="catalytic activity">
    <reaction evidence="6 8">
        <text>(sulfur carrier)-H + L-cysteine = (sulfur carrier)-SH + L-alanine</text>
        <dbReference type="Rhea" id="RHEA:43892"/>
        <dbReference type="Rhea" id="RHEA-COMP:14737"/>
        <dbReference type="Rhea" id="RHEA-COMP:14739"/>
        <dbReference type="ChEBI" id="CHEBI:29917"/>
        <dbReference type="ChEBI" id="CHEBI:35235"/>
        <dbReference type="ChEBI" id="CHEBI:57972"/>
        <dbReference type="ChEBI" id="CHEBI:64428"/>
        <dbReference type="EC" id="2.8.1.7"/>
    </reaction>
</comment>
<reference evidence="10" key="1">
    <citation type="submission" date="2022-03" db="EMBL/GenBank/DDBJ databases">
        <title>Sea Food Isolates.</title>
        <authorList>
            <person name="Li c."/>
        </authorList>
    </citation>
    <scope>NUCLEOTIDE SEQUENCE</scope>
    <source>
        <strain evidence="10">19NY04SH03</strain>
    </source>
</reference>
<dbReference type="InterPro" id="IPR015422">
    <property type="entry name" value="PyrdxlP-dep_Trfase_small"/>
</dbReference>
<keyword evidence="4 8" id="KW-0808">Transferase</keyword>
<comment type="similarity">
    <text evidence="2 8">Belongs to the class-V pyridoxal-phosphate-dependent aminotransferase family. Csd subfamily.</text>
</comment>
<name>A0AAU6UCW2_UNCXX</name>
<dbReference type="PROSITE" id="PS00595">
    <property type="entry name" value="AA_TRANSFER_CLASS_5"/>
    <property type="match status" value="1"/>
</dbReference>
<evidence type="ECO:0000256" key="8">
    <source>
        <dbReference type="RuleBase" id="RU004506"/>
    </source>
</evidence>
<dbReference type="GO" id="GO:0031071">
    <property type="term" value="F:cysteine desulfurase activity"/>
    <property type="evidence" value="ECO:0007669"/>
    <property type="project" value="UniProtKB-UniRule"/>
</dbReference>
<evidence type="ECO:0000259" key="9">
    <source>
        <dbReference type="Pfam" id="PF00266"/>
    </source>
</evidence>
<dbReference type="EMBL" id="CP095346">
    <property type="protein sequence ID" value="XAG72112.1"/>
    <property type="molecule type" value="Genomic_DNA"/>
</dbReference>
<protein>
    <recommendedName>
        <fullName evidence="3 8">Cysteine desulfurase</fullName>
        <ecNumber evidence="3 8">2.8.1.7</ecNumber>
    </recommendedName>
</protein>
<evidence type="ECO:0000256" key="7">
    <source>
        <dbReference type="RuleBase" id="RU004504"/>
    </source>
</evidence>